<dbReference type="Gene3D" id="1.10.150.520">
    <property type="match status" value="1"/>
</dbReference>
<dbReference type="SFLD" id="SFLDG01135">
    <property type="entry name" value="C1.5.6:_HAD__Beta-PGM__Phospha"/>
    <property type="match status" value="1"/>
</dbReference>
<dbReference type="InterPro" id="IPR051400">
    <property type="entry name" value="HAD-like_hydrolase"/>
</dbReference>
<proteinExistence type="inferred from homology"/>
<evidence type="ECO:0000256" key="5">
    <source>
        <dbReference type="ARBA" id="ARBA00022842"/>
    </source>
</evidence>
<dbReference type="PRINTS" id="PR00413">
    <property type="entry name" value="HADHALOGNASE"/>
</dbReference>
<comment type="similarity">
    <text evidence="2">Belongs to the HAD-like hydrolase superfamily.</text>
</comment>
<keyword evidence="4" id="KW-0378">Hydrolase</keyword>
<dbReference type="Proteomes" id="UP000074294">
    <property type="component" value="Unassembled WGS sequence"/>
</dbReference>
<evidence type="ECO:0000256" key="2">
    <source>
        <dbReference type="ARBA" id="ARBA00007958"/>
    </source>
</evidence>
<dbReference type="NCBIfam" id="TIGR01509">
    <property type="entry name" value="HAD-SF-IA-v3"/>
    <property type="match status" value="1"/>
</dbReference>
<dbReference type="AlphaFoldDB" id="A0A147JWT2"/>
<protein>
    <recommendedName>
        <fullName evidence="8">Glyceraldehyde 3-phosphate phosphatase</fullName>
    </recommendedName>
</protein>
<dbReference type="InterPro" id="IPR006549">
    <property type="entry name" value="HAD-SF_hydro_IIIA"/>
</dbReference>
<dbReference type="STRING" id="1776334.APZ16_01540"/>
<evidence type="ECO:0000313" key="7">
    <source>
        <dbReference type="Proteomes" id="UP000074294"/>
    </source>
</evidence>
<comment type="caution">
    <text evidence="6">The sequence shown here is derived from an EMBL/GenBank/DDBJ whole genome shotgun (WGS) entry which is preliminary data.</text>
</comment>
<dbReference type="Pfam" id="PF00702">
    <property type="entry name" value="Hydrolase"/>
    <property type="match status" value="1"/>
</dbReference>
<evidence type="ECO:0000256" key="4">
    <source>
        <dbReference type="ARBA" id="ARBA00022801"/>
    </source>
</evidence>
<dbReference type="GO" id="GO:0046872">
    <property type="term" value="F:metal ion binding"/>
    <property type="evidence" value="ECO:0007669"/>
    <property type="project" value="UniProtKB-KW"/>
</dbReference>
<comment type="cofactor">
    <cofactor evidence="1">
        <name>Mg(2+)</name>
        <dbReference type="ChEBI" id="CHEBI:18420"/>
    </cofactor>
</comment>
<dbReference type="InterPro" id="IPR006439">
    <property type="entry name" value="HAD-SF_hydro_IA"/>
</dbReference>
<name>A0A147JWT2_HADYE</name>
<evidence type="ECO:0008006" key="8">
    <source>
        <dbReference type="Google" id="ProtNLM"/>
    </source>
</evidence>
<dbReference type="SUPFAM" id="SSF56784">
    <property type="entry name" value="HAD-like"/>
    <property type="match status" value="1"/>
</dbReference>
<keyword evidence="5" id="KW-0460">Magnesium</keyword>
<dbReference type="NCBIfam" id="TIGR01662">
    <property type="entry name" value="HAD-SF-IIIA"/>
    <property type="match status" value="1"/>
</dbReference>
<evidence type="ECO:0000256" key="1">
    <source>
        <dbReference type="ARBA" id="ARBA00001946"/>
    </source>
</evidence>
<reference evidence="6 7" key="1">
    <citation type="journal article" date="2016" name="Nat. Microbiol.">
        <title>Genomic inference of the metabolism of cosmopolitan subsurface Archaea, Hadesarchaea.</title>
        <authorList>
            <person name="Baker B.J."/>
            <person name="Saw J.H."/>
            <person name="Lind A.E."/>
            <person name="Lazar C.S."/>
            <person name="Hinrichs K.-U."/>
            <person name="Teske A.P."/>
            <person name="Ettema T.J."/>
        </authorList>
    </citation>
    <scope>NUCLEOTIDE SEQUENCE [LARGE SCALE GENOMIC DNA]</scope>
</reference>
<dbReference type="GO" id="GO:0016791">
    <property type="term" value="F:phosphatase activity"/>
    <property type="evidence" value="ECO:0007669"/>
    <property type="project" value="TreeGrafter"/>
</dbReference>
<accession>A0A147JWT2</accession>
<evidence type="ECO:0000313" key="6">
    <source>
        <dbReference type="EMBL" id="KUO40874.1"/>
    </source>
</evidence>
<keyword evidence="3" id="KW-0479">Metal-binding</keyword>
<dbReference type="InterPro" id="IPR023214">
    <property type="entry name" value="HAD_sf"/>
</dbReference>
<dbReference type="Gene3D" id="3.40.50.1000">
    <property type="entry name" value="HAD superfamily/HAD-like"/>
    <property type="match status" value="1"/>
</dbReference>
<sequence>MIPGIRAVLFDLDETLIDDFPGLERAHRAVARRLRDYLRGRGMEVNEDELFNRITQLDDKMNLQRRYIRNDWWPLLLEKMNVKVELPPELLDELTWIYWKTFADNSRPYPDTKPTLEYLKGKGYKLGIVTDTDGTRGIKEMRLKQLDFIKNFDVVIISGEDTARTKPDPQPFLLAAERLGVRPEECVFVGDKPFTDIDGGRAAGMKTVLLKRRDWGVRERADYTIKSLAELRDLL</sequence>
<organism evidence="6 7">
    <name type="scientific">Hadarchaeum yellowstonense</name>
    <dbReference type="NCBI Taxonomy" id="1776334"/>
    <lineage>
        <taxon>Archaea</taxon>
        <taxon>Methanobacteriati</taxon>
        <taxon>Candidatus Hadarchaeota</taxon>
        <taxon>Candidatus Hadarchaeia</taxon>
        <taxon>Candidatus Hadarchaeales</taxon>
        <taxon>Candidatus Hadarchaeaceae</taxon>
        <taxon>Candidatus Hadarchaeum</taxon>
    </lineage>
</organism>
<dbReference type="PANTHER" id="PTHR46470:SF2">
    <property type="entry name" value="GLYCERALDEHYDE 3-PHOSPHATE PHOSPHATASE"/>
    <property type="match status" value="1"/>
</dbReference>
<dbReference type="PANTHER" id="PTHR46470">
    <property type="entry name" value="N-ACYLNEURAMINATE-9-PHOSPHATASE"/>
    <property type="match status" value="1"/>
</dbReference>
<dbReference type="SFLD" id="SFLDG01129">
    <property type="entry name" value="C1.5:_HAD__Beta-PGM__Phosphata"/>
    <property type="match status" value="1"/>
</dbReference>
<dbReference type="InterPro" id="IPR036412">
    <property type="entry name" value="HAD-like_sf"/>
</dbReference>
<gene>
    <name evidence="6" type="ORF">APZ16_01540</name>
</gene>
<evidence type="ECO:0000256" key="3">
    <source>
        <dbReference type="ARBA" id="ARBA00022723"/>
    </source>
</evidence>
<dbReference type="SFLD" id="SFLDS00003">
    <property type="entry name" value="Haloacid_Dehalogenase"/>
    <property type="match status" value="1"/>
</dbReference>
<dbReference type="GO" id="GO:0044281">
    <property type="term" value="P:small molecule metabolic process"/>
    <property type="evidence" value="ECO:0007669"/>
    <property type="project" value="UniProtKB-ARBA"/>
</dbReference>
<dbReference type="EMBL" id="LQMQ01000033">
    <property type="protein sequence ID" value="KUO40874.1"/>
    <property type="molecule type" value="Genomic_DNA"/>
</dbReference>
<dbReference type="NCBIfam" id="TIGR01549">
    <property type="entry name" value="HAD-SF-IA-v1"/>
    <property type="match status" value="1"/>
</dbReference>